<organism evidence="2 3">
    <name type="scientific">Legionella lytica</name>
    <dbReference type="NCBI Taxonomy" id="96232"/>
    <lineage>
        <taxon>Bacteria</taxon>
        <taxon>Pseudomonadati</taxon>
        <taxon>Pseudomonadota</taxon>
        <taxon>Gammaproteobacteria</taxon>
        <taxon>Legionellales</taxon>
        <taxon>Legionellaceae</taxon>
        <taxon>Legionella</taxon>
    </lineage>
</organism>
<evidence type="ECO:0000313" key="2">
    <source>
        <dbReference type="EMBL" id="MFJ1268194.1"/>
    </source>
</evidence>
<comment type="caution">
    <text evidence="2">The sequence shown here is derived from an EMBL/GenBank/DDBJ whole genome shotgun (WGS) entry which is preliminary data.</text>
</comment>
<feature type="region of interest" description="Disordered" evidence="1">
    <location>
        <begin position="488"/>
        <end position="511"/>
    </location>
</feature>
<feature type="compositionally biased region" description="Polar residues" evidence="1">
    <location>
        <begin position="501"/>
        <end position="511"/>
    </location>
</feature>
<name>A0ABW8D667_9GAMM</name>
<evidence type="ECO:0000313" key="3">
    <source>
        <dbReference type="Proteomes" id="UP001615550"/>
    </source>
</evidence>
<proteinExistence type="predicted"/>
<dbReference type="RefSeq" id="WP_400187010.1">
    <property type="nucleotide sequence ID" value="NZ_JBGORX010000001.1"/>
</dbReference>
<dbReference type="EMBL" id="JBGORX010000001">
    <property type="protein sequence ID" value="MFJ1268194.1"/>
    <property type="molecule type" value="Genomic_DNA"/>
</dbReference>
<sequence length="511" mass="57817">MPKPIRVPELLRNGDMQALTTLSDSIGKVFEISRKKQFGLAHSKNIAIYNENVLNIKTSVEDLIRLHNALKTSGVENAQEILAQKVKAINESMQILARTTKDPEKKQFLIGQMNNVLNALSYAQSEMVRAPLRETFKEVQKQTETDYKQGKNGYYDVYVKENWGKYSANYGTQLQEHVAKVHQREFDVALENKVQETIAAGGLRLERQFEAQYFDSFTRAKEYELRVQGKTFKTLTEEEGRAIQAEFNAKFKDWVKNEVLAQGFKENFQGTSSKVLEKEFKADFDKGFHKAYLDHCKARVRHYEDEIKVKLDNPQDPKLQLGHIKEVLREIQKTATGKSKQDVVAAETSALLLGFFDKLEGQIKTLTKGGMTTAEAGAAALANNQIPQGFATLLNNCKSPKAQELMTREFPTFYQQIQGINRDIQAAQMKCEMSALQRMRGEISGKQQLEQDVMLKNELSGGAIKVEPGLVTSSKIAETVKMKSELQARKELAEDSPNEELYSSTNIRPVK</sequence>
<reference evidence="2 3" key="1">
    <citation type="submission" date="2024-08" db="EMBL/GenBank/DDBJ databases">
        <title>Draft Genome Sequence of Legionella lytica strain DSB2004, Isolated From a Fire Sprinkler System.</title>
        <authorList>
            <person name="Everhart A.D."/>
            <person name="Kidane D.T."/>
            <person name="Farone A.L."/>
            <person name="Farone M.B."/>
        </authorList>
    </citation>
    <scope>NUCLEOTIDE SEQUENCE [LARGE SCALE GENOMIC DNA]</scope>
    <source>
        <strain evidence="2 3">DSB2004</strain>
    </source>
</reference>
<gene>
    <name evidence="2" type="ORF">ACD661_06470</name>
</gene>
<protein>
    <submittedName>
        <fullName evidence="2">Uncharacterized protein</fullName>
    </submittedName>
</protein>
<dbReference type="Proteomes" id="UP001615550">
    <property type="component" value="Unassembled WGS sequence"/>
</dbReference>
<evidence type="ECO:0000256" key="1">
    <source>
        <dbReference type="SAM" id="MobiDB-lite"/>
    </source>
</evidence>
<accession>A0ABW8D667</accession>
<keyword evidence="3" id="KW-1185">Reference proteome</keyword>